<dbReference type="EMBL" id="FOEF01000009">
    <property type="protein sequence ID" value="SEP44747.1"/>
    <property type="molecule type" value="Genomic_DNA"/>
</dbReference>
<keyword evidence="2" id="KW-0560">Oxidoreductase</keyword>
<evidence type="ECO:0000313" key="4">
    <source>
        <dbReference type="Proteomes" id="UP000198582"/>
    </source>
</evidence>
<reference evidence="3 4" key="1">
    <citation type="submission" date="2016-10" db="EMBL/GenBank/DDBJ databases">
        <authorList>
            <person name="de Groot N.N."/>
        </authorList>
    </citation>
    <scope>NUCLEOTIDE SEQUENCE [LARGE SCALE GENOMIC DNA]</scope>
    <source>
        <strain evidence="3 4">DSM 44993</strain>
    </source>
</reference>
<evidence type="ECO:0000313" key="3">
    <source>
        <dbReference type="EMBL" id="SEP44747.1"/>
    </source>
</evidence>
<dbReference type="SUPFAM" id="SSF51735">
    <property type="entry name" value="NAD(P)-binding Rossmann-fold domains"/>
    <property type="match status" value="1"/>
</dbReference>
<dbReference type="Pfam" id="PF13561">
    <property type="entry name" value="adh_short_C2"/>
    <property type="match status" value="1"/>
</dbReference>
<dbReference type="InterPro" id="IPR036291">
    <property type="entry name" value="NAD(P)-bd_dom_sf"/>
</dbReference>
<dbReference type="InterPro" id="IPR002347">
    <property type="entry name" value="SDR_fam"/>
</dbReference>
<dbReference type="CDD" id="cd05233">
    <property type="entry name" value="SDR_c"/>
    <property type="match status" value="1"/>
</dbReference>
<accession>A0A1H8XY76</accession>
<comment type="similarity">
    <text evidence="1">Belongs to the short-chain dehydrogenases/reductases (SDR) family.</text>
</comment>
<proteinExistence type="inferred from homology"/>
<organism evidence="3 4">
    <name type="scientific">Amycolatopsis saalfeldensis</name>
    <dbReference type="NCBI Taxonomy" id="394193"/>
    <lineage>
        <taxon>Bacteria</taxon>
        <taxon>Bacillati</taxon>
        <taxon>Actinomycetota</taxon>
        <taxon>Actinomycetes</taxon>
        <taxon>Pseudonocardiales</taxon>
        <taxon>Pseudonocardiaceae</taxon>
        <taxon>Amycolatopsis</taxon>
    </lineage>
</organism>
<dbReference type="Gene3D" id="3.40.50.720">
    <property type="entry name" value="NAD(P)-binding Rossmann-like Domain"/>
    <property type="match status" value="1"/>
</dbReference>
<dbReference type="AlphaFoldDB" id="A0A1H8XY76"/>
<dbReference type="PRINTS" id="PR00081">
    <property type="entry name" value="GDHRDH"/>
</dbReference>
<protein>
    <submittedName>
        <fullName evidence="3">Short chain dehydrogenase</fullName>
    </submittedName>
</protein>
<name>A0A1H8XY76_9PSEU</name>
<dbReference type="PANTHER" id="PTHR24321">
    <property type="entry name" value="DEHYDROGENASES, SHORT CHAIN"/>
    <property type="match status" value="1"/>
</dbReference>
<dbReference type="PANTHER" id="PTHR24321:SF8">
    <property type="entry name" value="ESTRADIOL 17-BETA-DEHYDROGENASE 8-RELATED"/>
    <property type="match status" value="1"/>
</dbReference>
<sequence>MFEETGFDGVSRQRWGRMLDVNLPAPYQLMEIARPQLSTNSPAAIVKVASLEAHMVLALAGPDPTPHYSASKSALLALTRSAARAMAPDGIRVNSVCPGFIGTPMASALHGDLGDLPKAVKARVPATRFGRPEEVAHAVVFLLSHQAGFITGTDLLVDGGLHLT</sequence>
<keyword evidence="4" id="KW-1185">Reference proteome</keyword>
<evidence type="ECO:0000256" key="2">
    <source>
        <dbReference type="ARBA" id="ARBA00023002"/>
    </source>
</evidence>
<dbReference type="Proteomes" id="UP000198582">
    <property type="component" value="Unassembled WGS sequence"/>
</dbReference>
<dbReference type="GO" id="GO:0016491">
    <property type="term" value="F:oxidoreductase activity"/>
    <property type="evidence" value="ECO:0007669"/>
    <property type="project" value="UniProtKB-KW"/>
</dbReference>
<evidence type="ECO:0000256" key="1">
    <source>
        <dbReference type="ARBA" id="ARBA00006484"/>
    </source>
</evidence>
<dbReference type="STRING" id="394193.SAMN04489732_109293"/>
<gene>
    <name evidence="3" type="ORF">SAMN04489732_109293</name>
</gene>